<keyword evidence="4 7" id="KW-1133">Transmembrane helix</keyword>
<dbReference type="SUPFAM" id="SSF103473">
    <property type="entry name" value="MFS general substrate transporter"/>
    <property type="match status" value="1"/>
</dbReference>
<dbReference type="GO" id="GO:0022857">
    <property type="term" value="F:transmembrane transporter activity"/>
    <property type="evidence" value="ECO:0007669"/>
    <property type="project" value="InterPro"/>
</dbReference>
<organism evidence="8 9">
    <name type="scientific">Stachybotrys chlorohalonatus (strain IBT 40285)</name>
    <dbReference type="NCBI Taxonomy" id="1283841"/>
    <lineage>
        <taxon>Eukaryota</taxon>
        <taxon>Fungi</taxon>
        <taxon>Dikarya</taxon>
        <taxon>Ascomycota</taxon>
        <taxon>Pezizomycotina</taxon>
        <taxon>Sordariomycetes</taxon>
        <taxon>Hypocreomycetidae</taxon>
        <taxon>Hypocreales</taxon>
        <taxon>Stachybotryaceae</taxon>
        <taxon>Stachybotrys</taxon>
    </lineage>
</organism>
<comment type="subcellular location">
    <subcellularLocation>
        <location evidence="1">Membrane</location>
        <topology evidence="1">Multi-pass membrane protein</topology>
    </subcellularLocation>
</comment>
<evidence type="ECO:0000256" key="4">
    <source>
        <dbReference type="ARBA" id="ARBA00022989"/>
    </source>
</evidence>
<protein>
    <recommendedName>
        <fullName evidence="10">Major facilitator superfamily (MFS) profile domain-containing protein</fullName>
    </recommendedName>
</protein>
<keyword evidence="5 7" id="KW-0472">Membrane</keyword>
<evidence type="ECO:0000256" key="6">
    <source>
        <dbReference type="SAM" id="MobiDB-lite"/>
    </source>
</evidence>
<dbReference type="STRING" id="1283841.A0A084QMJ2"/>
<dbReference type="OMA" id="VFQGLGW"/>
<evidence type="ECO:0000256" key="3">
    <source>
        <dbReference type="ARBA" id="ARBA00022692"/>
    </source>
</evidence>
<evidence type="ECO:0000256" key="7">
    <source>
        <dbReference type="SAM" id="Phobius"/>
    </source>
</evidence>
<reference evidence="8 9" key="1">
    <citation type="journal article" date="2014" name="BMC Genomics">
        <title>Comparative genome sequencing reveals chemotype-specific gene clusters in the toxigenic black mold Stachybotrys.</title>
        <authorList>
            <person name="Semeiks J."/>
            <person name="Borek D."/>
            <person name="Otwinowski Z."/>
            <person name="Grishin N.V."/>
        </authorList>
    </citation>
    <scope>NUCLEOTIDE SEQUENCE [LARGE SCALE GENOMIC DNA]</scope>
    <source>
        <strain evidence="8 9">IBT 40285</strain>
    </source>
</reference>
<evidence type="ECO:0000256" key="2">
    <source>
        <dbReference type="ARBA" id="ARBA00008335"/>
    </source>
</evidence>
<evidence type="ECO:0000313" key="8">
    <source>
        <dbReference type="EMBL" id="KFA65177.1"/>
    </source>
</evidence>
<evidence type="ECO:0000256" key="1">
    <source>
        <dbReference type="ARBA" id="ARBA00004141"/>
    </source>
</evidence>
<feature type="transmembrane region" description="Helical" evidence="7">
    <location>
        <begin position="137"/>
        <end position="159"/>
    </location>
</feature>
<dbReference type="Gene3D" id="1.20.1250.20">
    <property type="entry name" value="MFS general substrate transporter like domains"/>
    <property type="match status" value="1"/>
</dbReference>
<dbReference type="GO" id="GO:0016020">
    <property type="term" value="C:membrane"/>
    <property type="evidence" value="ECO:0007669"/>
    <property type="project" value="UniProtKB-SubCell"/>
</dbReference>
<feature type="region of interest" description="Disordered" evidence="6">
    <location>
        <begin position="1"/>
        <end position="61"/>
    </location>
</feature>
<proteinExistence type="inferred from homology"/>
<dbReference type="InterPro" id="IPR036259">
    <property type="entry name" value="MFS_trans_sf"/>
</dbReference>
<feature type="transmembrane region" description="Helical" evidence="7">
    <location>
        <begin position="421"/>
        <end position="442"/>
    </location>
</feature>
<evidence type="ECO:0008006" key="10">
    <source>
        <dbReference type="Google" id="ProtNLM"/>
    </source>
</evidence>
<dbReference type="InParanoid" id="A0A084QMJ2"/>
<dbReference type="Pfam" id="PF07690">
    <property type="entry name" value="MFS_1"/>
    <property type="match status" value="1"/>
</dbReference>
<feature type="transmembrane region" description="Helical" evidence="7">
    <location>
        <begin position="388"/>
        <end position="409"/>
    </location>
</feature>
<dbReference type="OrthoDB" id="5215911at2759"/>
<gene>
    <name evidence="8" type="ORF">S40285_01485</name>
</gene>
<keyword evidence="3 7" id="KW-0812">Transmembrane</keyword>
<sequence>MDRDAERDRPEDRPRPSSSYSLASAIYRYTMDGPPPPVPRKDDKPYPPSPPSPPVELPRPYTAVSDASERTLKFGTGKHAQVELIPQPSDSPDDPLNWPQWRKELNFVTLLLLTGLIAGMKTAFMSTNAMMAAQFRVPYSSVVALTAVPLVLSAFSGLASLVVSKMFGKRPVYLVSFVFLFIGTIWNMTTGRSFGGSMGARVFQGLGWGAFDTLVLGSIQDTYFEHERSARVTAYNIFVVVVTWGSPFLGGAASETAGSFTVQFQIINAFYIAAIPLLALGAPETSFDRASAAVLSGALPTPSVTPTEKATLLSKEGVVAYLKKMSPLAYRGEMTLATVLQAPRAFVTPTTGLIFLVTVIPYASLWSFSESMALLFARRPENLLPEGVGALLLGPWFLSIAVVSSFGIYRRVSDKLKPRALLLNNAIATSFITIGTLAFGLYVEDVLGQFRGVVNPLAGRDLSLPLVSFLVGLLAAGLYTLDATTHPLIAESTAFTCSNITVARRATVDMHAGVVFWRNLATGIFVATIPNGLVTFSGLKATAIGLGVTHMVLAAAVGAAWWFFDGRIRRGDGVLMSLVDLSLLKRSVVSISPTSDKAGSDYR</sequence>
<evidence type="ECO:0000313" key="9">
    <source>
        <dbReference type="Proteomes" id="UP000028524"/>
    </source>
</evidence>
<feature type="transmembrane region" description="Helical" evidence="7">
    <location>
        <begin position="462"/>
        <end position="481"/>
    </location>
</feature>
<keyword evidence="9" id="KW-1185">Reference proteome</keyword>
<feature type="transmembrane region" description="Helical" evidence="7">
    <location>
        <begin position="232"/>
        <end position="250"/>
    </location>
</feature>
<feature type="compositionally biased region" description="Pro residues" evidence="6">
    <location>
        <begin position="46"/>
        <end position="57"/>
    </location>
</feature>
<feature type="transmembrane region" description="Helical" evidence="7">
    <location>
        <begin position="542"/>
        <end position="564"/>
    </location>
</feature>
<comment type="similarity">
    <text evidence="2">Belongs to the major facilitator superfamily.</text>
</comment>
<accession>A0A084QMJ2</accession>
<feature type="transmembrane region" description="Helical" evidence="7">
    <location>
        <begin position="171"/>
        <end position="189"/>
    </location>
</feature>
<dbReference type="Proteomes" id="UP000028524">
    <property type="component" value="Unassembled WGS sequence"/>
</dbReference>
<dbReference type="AlphaFoldDB" id="A0A084QMJ2"/>
<feature type="transmembrane region" description="Helical" evidence="7">
    <location>
        <begin position="346"/>
        <end position="368"/>
    </location>
</feature>
<dbReference type="InterPro" id="IPR011701">
    <property type="entry name" value="MFS"/>
</dbReference>
<dbReference type="HOGENOM" id="CLU_024939_0_0_1"/>
<dbReference type="PANTHER" id="PTHR23502">
    <property type="entry name" value="MAJOR FACILITATOR SUPERFAMILY"/>
    <property type="match status" value="1"/>
</dbReference>
<dbReference type="EMBL" id="KL660616">
    <property type="protein sequence ID" value="KFA65177.1"/>
    <property type="molecule type" value="Genomic_DNA"/>
</dbReference>
<feature type="transmembrane region" description="Helical" evidence="7">
    <location>
        <begin position="105"/>
        <end position="125"/>
    </location>
</feature>
<feature type="transmembrane region" description="Helical" evidence="7">
    <location>
        <begin position="515"/>
        <end position="536"/>
    </location>
</feature>
<feature type="transmembrane region" description="Helical" evidence="7">
    <location>
        <begin position="201"/>
        <end position="220"/>
    </location>
</feature>
<feature type="transmembrane region" description="Helical" evidence="7">
    <location>
        <begin position="262"/>
        <end position="282"/>
    </location>
</feature>
<evidence type="ECO:0000256" key="5">
    <source>
        <dbReference type="ARBA" id="ARBA00023136"/>
    </source>
</evidence>
<name>A0A084QMJ2_STAC4</name>
<dbReference type="PANTHER" id="PTHR23502:SF68">
    <property type="entry name" value="MULTIDRUG TRANSPORTER, PUTATIVE (AFU_ORTHOLOGUE AFUA_3G01120)-RELATED"/>
    <property type="match status" value="1"/>
</dbReference>
<feature type="compositionally biased region" description="Basic and acidic residues" evidence="6">
    <location>
        <begin position="1"/>
        <end position="15"/>
    </location>
</feature>